<evidence type="ECO:0000313" key="1">
    <source>
        <dbReference type="EMBL" id="KXH57108.1"/>
    </source>
</evidence>
<dbReference type="EMBL" id="JFFI01001626">
    <property type="protein sequence ID" value="KXH57108.1"/>
    <property type="molecule type" value="Genomic_DNA"/>
</dbReference>
<sequence>MAVYDNRGPGWTPAQMKAGNVTIVLDDKGAAPYREPKDVFQTPEGEFGFVSWVDQSVLRA</sequence>
<comment type="caution">
    <text evidence="1">The sequence shown here is derived from an EMBL/GenBank/DDBJ whole genome shotgun (WGS) entry which is preliminary data.</text>
</comment>
<reference evidence="1 2" key="1">
    <citation type="submission" date="2014-02" db="EMBL/GenBank/DDBJ databases">
        <title>The genome sequence of Colletotrichum salicis CBS 607.94.</title>
        <authorList>
            <person name="Baroncelli R."/>
            <person name="Thon M.R."/>
        </authorList>
    </citation>
    <scope>NUCLEOTIDE SEQUENCE [LARGE SCALE GENOMIC DNA]</scope>
    <source>
        <strain evidence="1 2">CBS 607.94</strain>
    </source>
</reference>
<dbReference type="Proteomes" id="UP000070121">
    <property type="component" value="Unassembled WGS sequence"/>
</dbReference>
<protein>
    <submittedName>
        <fullName evidence="1">Pectinesterase</fullName>
    </submittedName>
</protein>
<dbReference type="AlphaFoldDB" id="A0A135U9M4"/>
<keyword evidence="2" id="KW-1185">Reference proteome</keyword>
<accession>A0A135U9M4</accession>
<gene>
    <name evidence="1" type="ORF">CSAL01_11084</name>
</gene>
<name>A0A135U9M4_9PEZI</name>
<dbReference type="STRING" id="1209931.A0A135U9M4"/>
<proteinExistence type="predicted"/>
<evidence type="ECO:0000313" key="2">
    <source>
        <dbReference type="Proteomes" id="UP000070121"/>
    </source>
</evidence>
<organism evidence="1 2">
    <name type="scientific">Colletotrichum salicis</name>
    <dbReference type="NCBI Taxonomy" id="1209931"/>
    <lineage>
        <taxon>Eukaryota</taxon>
        <taxon>Fungi</taxon>
        <taxon>Dikarya</taxon>
        <taxon>Ascomycota</taxon>
        <taxon>Pezizomycotina</taxon>
        <taxon>Sordariomycetes</taxon>
        <taxon>Hypocreomycetidae</taxon>
        <taxon>Glomerellales</taxon>
        <taxon>Glomerellaceae</taxon>
        <taxon>Colletotrichum</taxon>
        <taxon>Colletotrichum acutatum species complex</taxon>
    </lineage>
</organism>